<evidence type="ECO:0000256" key="1">
    <source>
        <dbReference type="ARBA" id="ARBA00004453"/>
    </source>
</evidence>
<evidence type="ECO:0000313" key="9">
    <source>
        <dbReference type="Proteomes" id="UP000061665"/>
    </source>
</evidence>
<name>A0AB73FVE0_9BURK</name>
<dbReference type="AlphaFoldDB" id="A0AB73FVE0"/>
<dbReference type="Gene3D" id="4.10.430.30">
    <property type="match status" value="1"/>
</dbReference>
<dbReference type="InterPro" id="IPR027444">
    <property type="entry name" value="H-NS_C_dom"/>
</dbReference>
<dbReference type="GO" id="GO:0009295">
    <property type="term" value="C:nucleoid"/>
    <property type="evidence" value="ECO:0007669"/>
    <property type="project" value="UniProtKB-SubCell"/>
</dbReference>
<gene>
    <name evidence="8" type="ORF">WJ53_17450</name>
</gene>
<proteinExistence type="inferred from homology"/>
<comment type="subcellular location">
    <subcellularLocation>
        <location evidence="1">Cytoplasm</location>
        <location evidence="1">Nucleoid</location>
    </subcellularLocation>
</comment>
<evidence type="ECO:0000256" key="6">
    <source>
        <dbReference type="SAM" id="MobiDB-lite"/>
    </source>
</evidence>
<dbReference type="PANTHER" id="PTHR38097:SF2">
    <property type="entry name" value="DNA-BINDING PROTEIN STPA"/>
    <property type="match status" value="1"/>
</dbReference>
<reference evidence="8 9" key="1">
    <citation type="submission" date="2015-11" db="EMBL/GenBank/DDBJ databases">
        <title>Expanding the genomic diversity of Burkholderia species for the development of highly accurate diagnostics.</title>
        <authorList>
            <person name="Sahl J."/>
            <person name="Keim P."/>
            <person name="Wagner D."/>
        </authorList>
    </citation>
    <scope>NUCLEOTIDE SEQUENCE [LARGE SCALE GENOMIC DNA]</scope>
    <source>
        <strain evidence="8 9">MSMB2058</strain>
    </source>
</reference>
<comment type="caution">
    <text evidence="8">The sequence shown here is derived from an EMBL/GenBank/DDBJ whole genome shotgun (WGS) entry which is preliminary data.</text>
</comment>
<dbReference type="PANTHER" id="PTHR38097">
    <property type="match status" value="1"/>
</dbReference>
<evidence type="ECO:0000256" key="3">
    <source>
        <dbReference type="ARBA" id="ARBA00022490"/>
    </source>
</evidence>
<accession>A0AB73FVE0</accession>
<dbReference type="GO" id="GO:0003677">
    <property type="term" value="F:DNA binding"/>
    <property type="evidence" value="ECO:0007669"/>
    <property type="project" value="UniProtKB-KW"/>
</dbReference>
<dbReference type="SUPFAM" id="SSF81273">
    <property type="entry name" value="H-NS histone-like proteins"/>
    <property type="match status" value="1"/>
</dbReference>
<feature type="domain" description="DNA-binding protein H-NS-like C-terminal" evidence="7">
    <location>
        <begin position="53"/>
        <end position="92"/>
    </location>
</feature>
<feature type="coiled-coil region" evidence="5">
    <location>
        <begin position="4"/>
        <end position="31"/>
    </location>
</feature>
<evidence type="ECO:0000256" key="5">
    <source>
        <dbReference type="SAM" id="Coils"/>
    </source>
</evidence>
<dbReference type="Pfam" id="PF00816">
    <property type="entry name" value="Histone_HNS"/>
    <property type="match status" value="1"/>
</dbReference>
<protein>
    <recommendedName>
        <fullName evidence="7">DNA-binding protein H-NS-like C-terminal domain-containing protein</fullName>
    </recommendedName>
</protein>
<evidence type="ECO:0000256" key="2">
    <source>
        <dbReference type="ARBA" id="ARBA00010610"/>
    </source>
</evidence>
<feature type="region of interest" description="Disordered" evidence="6">
    <location>
        <begin position="50"/>
        <end position="84"/>
    </location>
</feature>
<evidence type="ECO:0000259" key="7">
    <source>
        <dbReference type="SMART" id="SM00528"/>
    </source>
</evidence>
<keyword evidence="3" id="KW-0963">Cytoplasm</keyword>
<evidence type="ECO:0000256" key="4">
    <source>
        <dbReference type="ARBA" id="ARBA00023125"/>
    </source>
</evidence>
<sequence>MATYRELLAQREVLEAEINAVKLEARNAALAEIRRLVGEFNIAAREIYGGGRGRKRQPVPAKYRDPATGATWSGRGRPPAWMDGKDRAQFEIDPVVPNLEFH</sequence>
<evidence type="ECO:0000313" key="8">
    <source>
        <dbReference type="EMBL" id="KVM23910.1"/>
    </source>
</evidence>
<dbReference type="Proteomes" id="UP000061665">
    <property type="component" value="Unassembled WGS sequence"/>
</dbReference>
<dbReference type="SMART" id="SM00528">
    <property type="entry name" value="HNS"/>
    <property type="match status" value="1"/>
</dbReference>
<keyword evidence="5" id="KW-0175">Coiled coil</keyword>
<dbReference type="EMBL" id="LOZE01000120">
    <property type="protein sequence ID" value="KVM23910.1"/>
    <property type="molecule type" value="Genomic_DNA"/>
</dbReference>
<keyword evidence="4" id="KW-0238">DNA-binding</keyword>
<comment type="similarity">
    <text evidence="2">Belongs to the histone-like protein H-NS family.</text>
</comment>
<dbReference type="RefSeq" id="WP_059725067.1">
    <property type="nucleotide sequence ID" value="NZ_LOYI01000072.1"/>
</dbReference>
<organism evidence="8 9">
    <name type="scientific">Burkholderia ubonensis</name>
    <dbReference type="NCBI Taxonomy" id="101571"/>
    <lineage>
        <taxon>Bacteria</taxon>
        <taxon>Pseudomonadati</taxon>
        <taxon>Pseudomonadota</taxon>
        <taxon>Betaproteobacteria</taxon>
        <taxon>Burkholderiales</taxon>
        <taxon>Burkholderiaceae</taxon>
        <taxon>Burkholderia</taxon>
        <taxon>Burkholderia cepacia complex</taxon>
    </lineage>
</organism>